<dbReference type="InterPro" id="IPR000560">
    <property type="entry name" value="His_Pase_clade-2"/>
</dbReference>
<evidence type="ECO:0000313" key="5">
    <source>
        <dbReference type="WBParaSite" id="Pan_g18561.t1"/>
    </source>
</evidence>
<comment type="similarity">
    <text evidence="2">Belongs to the histidine acid phosphatase family.</text>
</comment>
<proteinExistence type="inferred from homology"/>
<comment type="catalytic activity">
    <reaction evidence="1">
        <text>a phosphate monoester + H2O = an alcohol + phosphate</text>
        <dbReference type="Rhea" id="RHEA:15017"/>
        <dbReference type="ChEBI" id="CHEBI:15377"/>
        <dbReference type="ChEBI" id="CHEBI:30879"/>
        <dbReference type="ChEBI" id="CHEBI:43474"/>
        <dbReference type="ChEBI" id="CHEBI:67140"/>
        <dbReference type="EC" id="3.1.3.2"/>
    </reaction>
</comment>
<evidence type="ECO:0000256" key="3">
    <source>
        <dbReference type="SAM" id="SignalP"/>
    </source>
</evidence>
<dbReference type="Gene3D" id="3.40.50.1240">
    <property type="entry name" value="Phosphoglycerate mutase-like"/>
    <property type="match status" value="1"/>
</dbReference>
<dbReference type="SUPFAM" id="SSF53254">
    <property type="entry name" value="Phosphoglycerate mutase-like"/>
    <property type="match status" value="1"/>
</dbReference>
<reference evidence="4" key="1">
    <citation type="journal article" date="2013" name="Genetics">
        <title>The draft genome and transcriptome of Panagrellus redivivus are shaped by the harsh demands of a free-living lifestyle.</title>
        <authorList>
            <person name="Srinivasan J."/>
            <person name="Dillman A.R."/>
            <person name="Macchietto M.G."/>
            <person name="Heikkinen L."/>
            <person name="Lakso M."/>
            <person name="Fracchia K.M."/>
            <person name="Antoshechkin I."/>
            <person name="Mortazavi A."/>
            <person name="Wong G."/>
            <person name="Sternberg P.W."/>
        </authorList>
    </citation>
    <scope>NUCLEOTIDE SEQUENCE [LARGE SCALE GENOMIC DNA]</scope>
    <source>
        <strain evidence="4">MT8872</strain>
    </source>
</reference>
<dbReference type="GO" id="GO:0003993">
    <property type="term" value="F:acid phosphatase activity"/>
    <property type="evidence" value="ECO:0007669"/>
    <property type="project" value="UniProtKB-EC"/>
</dbReference>
<keyword evidence="4" id="KW-1185">Reference proteome</keyword>
<keyword evidence="3" id="KW-0732">Signal</keyword>
<name>A0A7E4VAK7_PANRE</name>
<sequence length="413" mass="46883">MWRFCLLFFLLFVCIANIAAGNELLLVQIVWRHGDRAPVETYPNDVHGEDVWPNGFGELTELGMRQQCALGEVIREHYINRDNDTFLSRSYNSKEVYIRSTDVNRTIISAMSNLAGMYPSGKSGHDFPDGKSYWPSHWTPVPVHTVPTEIDHVGNVFAPCPRADELSIEIANSAEYKAVERQYHDLLHYASINSGKQYKLSDIYMLHDTIYIEKLYNMSQPSWVTPDFIEALRNVSKVANEFTYGISKPYVPELIKLRGGPMLGHIIDLMEHKIACATSTNHDNCKWISKLKYYAYSAHDTTVAALLSTFGDEERVIRGGLPHYTASVSLELWNVTNLGPAVKILFHSAFHHDYKVITDFTKGCPRGSDFCPLDVFVKRSQKFVPKDIKKECGAKNPNATLKNGTAKLRKHDY</sequence>
<dbReference type="AlphaFoldDB" id="A0A7E4VAK7"/>
<dbReference type="InterPro" id="IPR050645">
    <property type="entry name" value="Histidine_acid_phosphatase"/>
</dbReference>
<dbReference type="Pfam" id="PF00328">
    <property type="entry name" value="His_Phos_2"/>
    <property type="match status" value="1"/>
</dbReference>
<feature type="chain" id="PRO_5028810225" evidence="3">
    <location>
        <begin position="21"/>
        <end position="413"/>
    </location>
</feature>
<dbReference type="CDD" id="cd07061">
    <property type="entry name" value="HP_HAP_like"/>
    <property type="match status" value="1"/>
</dbReference>
<dbReference type="WBParaSite" id="Pan_g18561.t1">
    <property type="protein sequence ID" value="Pan_g18561.t1"/>
    <property type="gene ID" value="Pan_g18561"/>
</dbReference>
<dbReference type="PANTHER" id="PTHR11567:SF198">
    <property type="entry name" value="HISTIDINE ACID PHOSPHATASE"/>
    <property type="match status" value="1"/>
</dbReference>
<accession>A0A7E4VAK7</accession>
<protein>
    <submittedName>
        <fullName evidence="5">Lysosomal acid phosphatase</fullName>
    </submittedName>
</protein>
<evidence type="ECO:0000256" key="1">
    <source>
        <dbReference type="ARBA" id="ARBA00000032"/>
    </source>
</evidence>
<dbReference type="InterPro" id="IPR029033">
    <property type="entry name" value="His_PPase_superfam"/>
</dbReference>
<dbReference type="PANTHER" id="PTHR11567">
    <property type="entry name" value="ACID PHOSPHATASE-RELATED"/>
    <property type="match status" value="1"/>
</dbReference>
<reference evidence="5" key="2">
    <citation type="submission" date="2020-10" db="UniProtKB">
        <authorList>
            <consortium name="WormBaseParasite"/>
        </authorList>
    </citation>
    <scope>IDENTIFICATION</scope>
</reference>
<feature type="signal peptide" evidence="3">
    <location>
        <begin position="1"/>
        <end position="20"/>
    </location>
</feature>
<dbReference type="Proteomes" id="UP000492821">
    <property type="component" value="Unassembled WGS sequence"/>
</dbReference>
<evidence type="ECO:0000313" key="4">
    <source>
        <dbReference type="Proteomes" id="UP000492821"/>
    </source>
</evidence>
<organism evidence="4 5">
    <name type="scientific">Panagrellus redivivus</name>
    <name type="common">Microworm</name>
    <dbReference type="NCBI Taxonomy" id="6233"/>
    <lineage>
        <taxon>Eukaryota</taxon>
        <taxon>Metazoa</taxon>
        <taxon>Ecdysozoa</taxon>
        <taxon>Nematoda</taxon>
        <taxon>Chromadorea</taxon>
        <taxon>Rhabditida</taxon>
        <taxon>Tylenchina</taxon>
        <taxon>Panagrolaimomorpha</taxon>
        <taxon>Panagrolaimoidea</taxon>
        <taxon>Panagrolaimidae</taxon>
        <taxon>Panagrellus</taxon>
    </lineage>
</organism>
<evidence type="ECO:0000256" key="2">
    <source>
        <dbReference type="ARBA" id="ARBA00005375"/>
    </source>
</evidence>
<dbReference type="PROSITE" id="PS00616">
    <property type="entry name" value="HIS_ACID_PHOSPHAT_1"/>
    <property type="match status" value="1"/>
</dbReference>
<dbReference type="InterPro" id="IPR033379">
    <property type="entry name" value="Acid_Pase_AS"/>
</dbReference>